<comment type="caution">
    <text evidence="6">The sequence shown here is derived from an EMBL/GenBank/DDBJ whole genome shotgun (WGS) entry which is preliminary data.</text>
</comment>
<dbReference type="Gene3D" id="3.40.190.290">
    <property type="match status" value="1"/>
</dbReference>
<evidence type="ECO:0000259" key="5">
    <source>
        <dbReference type="PROSITE" id="PS50931"/>
    </source>
</evidence>
<dbReference type="PANTHER" id="PTHR30419">
    <property type="entry name" value="HTH-TYPE TRANSCRIPTIONAL REGULATOR YBHD"/>
    <property type="match status" value="1"/>
</dbReference>
<name>A0A413FD55_9FIRM</name>
<dbReference type="AlphaFoldDB" id="A0A413FD55"/>
<evidence type="ECO:0000256" key="3">
    <source>
        <dbReference type="ARBA" id="ARBA00023125"/>
    </source>
</evidence>
<dbReference type="GO" id="GO:0003700">
    <property type="term" value="F:DNA-binding transcription factor activity"/>
    <property type="evidence" value="ECO:0007669"/>
    <property type="project" value="InterPro"/>
</dbReference>
<dbReference type="GO" id="GO:0003677">
    <property type="term" value="F:DNA binding"/>
    <property type="evidence" value="ECO:0007669"/>
    <property type="project" value="UniProtKB-KW"/>
</dbReference>
<reference evidence="6 7" key="1">
    <citation type="submission" date="2018-08" db="EMBL/GenBank/DDBJ databases">
        <title>A genome reference for cultivated species of the human gut microbiota.</title>
        <authorList>
            <person name="Zou Y."/>
            <person name="Xue W."/>
            <person name="Luo G."/>
        </authorList>
    </citation>
    <scope>NUCLEOTIDE SEQUENCE [LARGE SCALE GENOMIC DNA]</scope>
    <source>
        <strain evidence="6 7">AF04-15</strain>
    </source>
</reference>
<keyword evidence="2" id="KW-0805">Transcription regulation</keyword>
<evidence type="ECO:0000256" key="1">
    <source>
        <dbReference type="ARBA" id="ARBA00009437"/>
    </source>
</evidence>
<dbReference type="Proteomes" id="UP000283880">
    <property type="component" value="Unassembled WGS sequence"/>
</dbReference>
<accession>A0A413FD55</accession>
<proteinExistence type="inferred from homology"/>
<dbReference type="Pfam" id="PF03466">
    <property type="entry name" value="LysR_substrate"/>
    <property type="match status" value="1"/>
</dbReference>
<dbReference type="InterPro" id="IPR050950">
    <property type="entry name" value="HTH-type_LysR_regulators"/>
</dbReference>
<feature type="domain" description="HTH lysR-type" evidence="5">
    <location>
        <begin position="1"/>
        <end position="58"/>
    </location>
</feature>
<dbReference type="InterPro" id="IPR036390">
    <property type="entry name" value="WH_DNA-bd_sf"/>
</dbReference>
<dbReference type="RefSeq" id="WP_007708156.1">
    <property type="nucleotide sequence ID" value="NZ_CABMHH010000284.1"/>
</dbReference>
<dbReference type="InterPro" id="IPR036388">
    <property type="entry name" value="WH-like_DNA-bd_sf"/>
</dbReference>
<dbReference type="Gene3D" id="1.10.10.10">
    <property type="entry name" value="Winged helix-like DNA-binding domain superfamily/Winged helix DNA-binding domain"/>
    <property type="match status" value="1"/>
</dbReference>
<gene>
    <name evidence="6" type="ORF">DWV29_15985</name>
</gene>
<protein>
    <submittedName>
        <fullName evidence="6">LysR family transcriptional regulator</fullName>
    </submittedName>
</protein>
<evidence type="ECO:0000256" key="2">
    <source>
        <dbReference type="ARBA" id="ARBA00023015"/>
    </source>
</evidence>
<evidence type="ECO:0000313" key="6">
    <source>
        <dbReference type="EMBL" id="RGX27837.1"/>
    </source>
</evidence>
<dbReference type="InterPro" id="IPR000847">
    <property type="entry name" value="LysR_HTH_N"/>
</dbReference>
<evidence type="ECO:0000313" key="7">
    <source>
        <dbReference type="Proteomes" id="UP000283880"/>
    </source>
</evidence>
<evidence type="ECO:0000256" key="4">
    <source>
        <dbReference type="ARBA" id="ARBA00023163"/>
    </source>
</evidence>
<dbReference type="EMBL" id="QSBM01000012">
    <property type="protein sequence ID" value="RGX27837.1"/>
    <property type="molecule type" value="Genomic_DNA"/>
</dbReference>
<dbReference type="GO" id="GO:0005829">
    <property type="term" value="C:cytosol"/>
    <property type="evidence" value="ECO:0007669"/>
    <property type="project" value="TreeGrafter"/>
</dbReference>
<dbReference type="PROSITE" id="PS50931">
    <property type="entry name" value="HTH_LYSR"/>
    <property type="match status" value="1"/>
</dbReference>
<keyword evidence="4" id="KW-0804">Transcription</keyword>
<comment type="similarity">
    <text evidence="1">Belongs to the LysR transcriptional regulatory family.</text>
</comment>
<dbReference type="SUPFAM" id="SSF53850">
    <property type="entry name" value="Periplasmic binding protein-like II"/>
    <property type="match status" value="1"/>
</dbReference>
<sequence>MDLTQLQYFQILAREENMSRAAEKLHVAQPAISASLSRLEKELDARLFDRKGRKIVLNSAGKIFLDFTDRVLGDLEQTRRLLDRQKSQDCDELTIACNSYMSTQEMFFTYMSTRPQLRLKQYSIASASIGTELRQERCDFAVSTIPIRSDELGSCILMKQDMGLIVNADHPFAGRPWIDLAEAAGENFVCMQQGTAFRQTTDEMCRRAGFEPHVIMEYFPSQLMRAVERSKGVALGIYYRERQIYFDTILRFIPIREPHFQREVTLLWKKEREKERVIRDFIEFAKQFKNEET</sequence>
<keyword evidence="3" id="KW-0238">DNA-binding</keyword>
<dbReference type="PANTHER" id="PTHR30419:SF8">
    <property type="entry name" value="NITROGEN ASSIMILATION TRANSCRIPTIONAL ACTIVATOR-RELATED"/>
    <property type="match status" value="1"/>
</dbReference>
<dbReference type="Pfam" id="PF00126">
    <property type="entry name" value="HTH_1"/>
    <property type="match status" value="1"/>
</dbReference>
<dbReference type="InterPro" id="IPR005119">
    <property type="entry name" value="LysR_subst-bd"/>
</dbReference>
<dbReference type="PRINTS" id="PR00039">
    <property type="entry name" value="HTHLYSR"/>
</dbReference>
<dbReference type="OrthoDB" id="1652954at2"/>
<dbReference type="FunFam" id="1.10.10.10:FF:000001">
    <property type="entry name" value="LysR family transcriptional regulator"/>
    <property type="match status" value="1"/>
</dbReference>
<dbReference type="SUPFAM" id="SSF46785">
    <property type="entry name" value="Winged helix' DNA-binding domain"/>
    <property type="match status" value="1"/>
</dbReference>
<organism evidence="6 7">
    <name type="scientific">Enterocloster asparagiformis</name>
    <dbReference type="NCBI Taxonomy" id="333367"/>
    <lineage>
        <taxon>Bacteria</taxon>
        <taxon>Bacillati</taxon>
        <taxon>Bacillota</taxon>
        <taxon>Clostridia</taxon>
        <taxon>Lachnospirales</taxon>
        <taxon>Lachnospiraceae</taxon>
        <taxon>Enterocloster</taxon>
    </lineage>
</organism>